<dbReference type="PROSITE" id="PS50911">
    <property type="entry name" value="CHAP"/>
    <property type="match status" value="1"/>
</dbReference>
<evidence type="ECO:0000256" key="1">
    <source>
        <dbReference type="SAM" id="MobiDB-lite"/>
    </source>
</evidence>
<gene>
    <name evidence="3" type="ORF">G5V58_19390</name>
</gene>
<feature type="compositionally biased region" description="Pro residues" evidence="1">
    <location>
        <begin position="373"/>
        <end position="396"/>
    </location>
</feature>
<reference evidence="3 4" key="1">
    <citation type="submission" date="2020-02" db="EMBL/GenBank/DDBJ databases">
        <title>Full genome sequence of Nocardioides sp. R-3366.</title>
        <authorList>
            <person name="Im W.-T."/>
        </authorList>
    </citation>
    <scope>NUCLEOTIDE SEQUENCE [LARGE SCALE GENOMIC DNA]</scope>
    <source>
        <strain evidence="3 4">R-3366</strain>
    </source>
</reference>
<proteinExistence type="predicted"/>
<evidence type="ECO:0000313" key="3">
    <source>
        <dbReference type="EMBL" id="QIG44654.1"/>
    </source>
</evidence>
<dbReference type="InterPro" id="IPR007921">
    <property type="entry name" value="CHAP_dom"/>
</dbReference>
<feature type="region of interest" description="Disordered" evidence="1">
    <location>
        <begin position="1"/>
        <end position="40"/>
    </location>
</feature>
<dbReference type="Pfam" id="PF05257">
    <property type="entry name" value="CHAP"/>
    <property type="match status" value="1"/>
</dbReference>
<dbReference type="KEGG" id="nano:G5V58_19390"/>
<evidence type="ECO:0000313" key="4">
    <source>
        <dbReference type="Proteomes" id="UP000502996"/>
    </source>
</evidence>
<feature type="region of interest" description="Disordered" evidence="1">
    <location>
        <begin position="362"/>
        <end position="401"/>
    </location>
</feature>
<dbReference type="AlphaFoldDB" id="A0A6G6WHD9"/>
<dbReference type="InterPro" id="IPR038765">
    <property type="entry name" value="Papain-like_cys_pep_sf"/>
</dbReference>
<evidence type="ECO:0000259" key="2">
    <source>
        <dbReference type="PROSITE" id="PS50911"/>
    </source>
</evidence>
<dbReference type="RefSeq" id="WP_165236416.1">
    <property type="nucleotide sequence ID" value="NZ_CP049257.1"/>
</dbReference>
<accession>A0A6G6WHD9</accession>
<dbReference type="Gene3D" id="3.90.1720.10">
    <property type="entry name" value="endopeptidase domain like (from Nostoc punctiforme)"/>
    <property type="match status" value="1"/>
</dbReference>
<organism evidence="3 4">
    <name type="scientific">Nocardioides anomalus</name>
    <dbReference type="NCBI Taxonomy" id="2712223"/>
    <lineage>
        <taxon>Bacteria</taxon>
        <taxon>Bacillati</taxon>
        <taxon>Actinomycetota</taxon>
        <taxon>Actinomycetes</taxon>
        <taxon>Propionibacteriales</taxon>
        <taxon>Nocardioidaceae</taxon>
        <taxon>Nocardioides</taxon>
    </lineage>
</organism>
<dbReference type="Proteomes" id="UP000502996">
    <property type="component" value="Chromosome"/>
</dbReference>
<sequence>MTISNKLLGPGEPELVESSVPKRSRCSLTATHSGSRRTAPKQVRSRVVLVETGRVQFSWTTARHALAGTWRLSVACRAKKANAARVVAHGVVKVGAAGKGHSTSKRDGTALTRRVEVDVMHASTDGIGASGCEPTGTVLVRAGDWMQSRGGGVDVFSNGPKCTSLSNPYQCVELVNRLITAKGWSTRIRGDAWEFWDHASKTDFEQHPNGSGYIPVPGDVIVWYGSGDIGQYGHVQVVDSVSGSTVHVVQQNSAGARADLQISASGAIGGRSWPGNSEYVKGFLHAKKNVLSAAQAFNGHIVQWDGDRKTQKTAWWVSGGKRYWIPTSAVYYCLKNSGAPGPDVLTATVLDSLPDQNGAWVRCDSSGTGVGSGPPPTETDPGGPVDPNPPQPPPAPTTWAETTGSVAHTWTNYTNAGGSEGPTIASNQTVQIACKLTGFRVADGNTWWYRIAQSPWNGAYYVSADAFYNNGATSGSLRGTPFVDNNVANC</sequence>
<keyword evidence="4" id="KW-1185">Reference proteome</keyword>
<dbReference type="EMBL" id="CP049257">
    <property type="protein sequence ID" value="QIG44654.1"/>
    <property type="molecule type" value="Genomic_DNA"/>
</dbReference>
<protein>
    <submittedName>
        <fullName evidence="3">CHAP domain-containing protein</fullName>
    </submittedName>
</protein>
<dbReference type="SUPFAM" id="SSF54001">
    <property type="entry name" value="Cysteine proteinases"/>
    <property type="match status" value="1"/>
</dbReference>
<feature type="domain" description="Peptidase C51" evidence="2">
    <location>
        <begin position="146"/>
        <end position="281"/>
    </location>
</feature>
<name>A0A6G6WHD9_9ACTN</name>